<dbReference type="EMBL" id="JABWCS010000216">
    <property type="protein sequence ID" value="NUU62719.1"/>
    <property type="molecule type" value="Genomic_DNA"/>
</dbReference>
<gene>
    <name evidence="1" type="ORF">HPT30_20435</name>
</gene>
<evidence type="ECO:0000313" key="2">
    <source>
        <dbReference type="Proteomes" id="UP000564806"/>
    </source>
</evidence>
<name>A0A850ESM3_9BACL</name>
<protein>
    <submittedName>
        <fullName evidence="1">Uncharacterized protein</fullName>
    </submittedName>
</protein>
<dbReference type="RefSeq" id="WP_175373174.1">
    <property type="nucleotide sequence ID" value="NZ_JABWCS010000216.1"/>
</dbReference>
<organism evidence="1 2">
    <name type="scientific">Paenibacillus agri</name>
    <dbReference type="NCBI Taxonomy" id="2744309"/>
    <lineage>
        <taxon>Bacteria</taxon>
        <taxon>Bacillati</taxon>
        <taxon>Bacillota</taxon>
        <taxon>Bacilli</taxon>
        <taxon>Bacillales</taxon>
        <taxon>Paenibacillaceae</taxon>
        <taxon>Paenibacillus</taxon>
    </lineage>
</organism>
<dbReference type="AlphaFoldDB" id="A0A850ESM3"/>
<sequence>MKDEKQTITSLKDIGKSILKGATIGSIWDSDLTEKKVNATPEFTTKQVYNHLLGKEKLSDQEIERLKRATKSTRYL</sequence>
<reference evidence="1" key="1">
    <citation type="submission" date="2020-06" db="EMBL/GenBank/DDBJ databases">
        <title>Paenibacillus sp. nov., isolated from soil.</title>
        <authorList>
            <person name="Seo Y.L."/>
        </authorList>
    </citation>
    <scope>NUCLEOTIDE SEQUENCE [LARGE SCALE GENOMIC DNA]</scope>
    <source>
        <strain evidence="1">JW14</strain>
    </source>
</reference>
<dbReference type="Proteomes" id="UP000564806">
    <property type="component" value="Unassembled WGS sequence"/>
</dbReference>
<comment type="caution">
    <text evidence="1">The sequence shown here is derived from an EMBL/GenBank/DDBJ whole genome shotgun (WGS) entry which is preliminary data.</text>
</comment>
<accession>A0A850ESM3</accession>
<keyword evidence="2" id="KW-1185">Reference proteome</keyword>
<proteinExistence type="predicted"/>
<evidence type="ECO:0000313" key="1">
    <source>
        <dbReference type="EMBL" id="NUU62719.1"/>
    </source>
</evidence>